<dbReference type="GO" id="GO:0006269">
    <property type="term" value="P:DNA replication, synthesis of primer"/>
    <property type="evidence" value="ECO:0007669"/>
    <property type="project" value="InterPro"/>
</dbReference>
<name>A0A3G3BVW6_9CAUD</name>
<evidence type="ECO:0000313" key="5">
    <source>
        <dbReference type="Proteomes" id="UP000275028"/>
    </source>
</evidence>
<keyword evidence="1" id="KW-0547">Nucleotide-binding</keyword>
<dbReference type="GO" id="GO:0003899">
    <property type="term" value="F:DNA-directed RNA polymerase activity"/>
    <property type="evidence" value="ECO:0007669"/>
    <property type="project" value="InterPro"/>
</dbReference>
<dbReference type="SUPFAM" id="SSF56747">
    <property type="entry name" value="Prim-pol domain"/>
    <property type="match status" value="1"/>
</dbReference>
<proteinExistence type="predicted"/>
<gene>
    <name evidence="4" type="ORF">BboS125_00046</name>
</gene>
<reference evidence="4 5" key="1">
    <citation type="submission" date="2018-09" db="EMBL/GenBank/DDBJ databases">
        <title>Comparative Genomic Analysis of Eight Novel Haloalkaliphilic Bacteriophages from Lake Elmenteita, Kenya.</title>
        <authorList>
            <person name="Akhwale J.K."/>
        </authorList>
    </citation>
    <scope>NUCLEOTIDE SEQUENCE [LARGE SCALE GENOMIC DNA]</scope>
</reference>
<dbReference type="EMBL" id="MH884509">
    <property type="protein sequence ID" value="AYP68415.1"/>
    <property type="molecule type" value="Genomic_DNA"/>
</dbReference>
<dbReference type="GO" id="GO:0003677">
    <property type="term" value="F:DNA binding"/>
    <property type="evidence" value="ECO:0007669"/>
    <property type="project" value="InterPro"/>
</dbReference>
<organism evidence="4 5">
    <name type="scientific">Bacillus phage vB_BboS-125</name>
    <dbReference type="NCBI Taxonomy" id="2419618"/>
    <lineage>
        <taxon>Viruses</taxon>
        <taxon>Duplodnaviria</taxon>
        <taxon>Heunggongvirae</taxon>
        <taxon>Uroviricota</taxon>
        <taxon>Caudoviricetes</taxon>
        <taxon>Elmenteitavirus</taxon>
        <taxon>Elmenteitavirus ev125</taxon>
    </lineage>
</organism>
<protein>
    <submittedName>
        <fullName evidence="4">DNA primase small subunit</fullName>
    </submittedName>
</protein>
<dbReference type="GO" id="GO:0005524">
    <property type="term" value="F:ATP binding"/>
    <property type="evidence" value="ECO:0007669"/>
    <property type="project" value="UniProtKB-KW"/>
</dbReference>
<evidence type="ECO:0000256" key="2">
    <source>
        <dbReference type="ARBA" id="ARBA00022840"/>
    </source>
</evidence>
<dbReference type="InterPro" id="IPR027417">
    <property type="entry name" value="P-loop_NTPase"/>
</dbReference>
<sequence length="1027" mass="115639">MAKEPKITDFKYVDAWHSDKNGKGSPWLRIEAGAVQSFQMEEAFNFNCFTTVQRFASSTKNSGEPFIAPLYFDLDHAENPAVSQADAVKLIEFFTKELDVLPSDIWVYFSGSKGFHILVSSKALGIEPGTDLHKIFKHIAGYLVHRLQLTSLDLVVYTSYRMLRLPNSQHHKTNLFKVELSIDELKDLTLDQVKDLAKQPRKELPYTTKERNEALDLRRAAAHFYGDKRNEYREAAVTASKRYDKEEYRFKKGQPPVCVEDILSGGWKKEGDRNQATVQLACYFKDAGHTKEETVQELEAWVVKHTTAKGGYQVDQRKANTRSVVDAVYSKENTYRFGCAFIRSLHAEKSSPQDKDYERVACAGDLCPCIKQSKVSEDKDAVQLHLSETGKAELTGQTVKTRVMVAGKKHTPYIVPAKIEYACWGRDGCKKYHCPLYDIPSGTAFKDLGVADRELIQMTGTGDDNIKGILKELSGVPNCGKYNTDIVETTNVEELLVIPMAEEAEEGEEEKGDGTYVLRRVYAVGGLPVSENKYYEITGYVFPHPKNQESTILVKNAKPLQDVVDSFELSDEVKDQLAVMQPADYTPEAIEEKLAAICADLTHNVTHIVERDETLLGVLLTYHSVLRFRVPWASDPIRGWAELKIVGDTGTGKSEILKSLMTFAGLGNRVNAESTSRTGLTYKMEQSGSNGAWYIVWGAWPLADKEMIWIDEDTGISKDDYGEMTLARSDGKLEVKRAVTAETSCRVRAVLTGNVPRGKRLADYSQGVESLKDIFNNEDIRRFDFGIFMRASDVDPEKYNKALGHYPSMISSDTLKNNILFSWSRKPDDVIFTDAGVDKLLDVSTELSKVYGNANDIPLVSPSDQRNKVARLAVALAALTHSTDESGERIVVYPGHIDFIGAYLKEIYNAPGCGLNYYAKLAIKEEEMTQERYDKLTRDLRKIDTLQGDIKFFEFIRLFAQQKYLRLGDVEAMLSIDKDEAKQIVNQLVKMRMIINTSGGFRKTPRFNAYVGKCFELGLFDGMDDDY</sequence>
<dbReference type="PROSITE" id="PS50051">
    <property type="entry name" value="MCM_2"/>
    <property type="match status" value="1"/>
</dbReference>
<evidence type="ECO:0000313" key="4">
    <source>
        <dbReference type="EMBL" id="AYP68415.1"/>
    </source>
</evidence>
<dbReference type="Gene3D" id="3.40.50.300">
    <property type="entry name" value="P-loop containing nucleotide triphosphate hydrolases"/>
    <property type="match status" value="1"/>
</dbReference>
<keyword evidence="5" id="KW-1185">Reference proteome</keyword>
<dbReference type="Gene3D" id="3.90.920.10">
    <property type="entry name" value="DNA primase, PRIM domain"/>
    <property type="match status" value="1"/>
</dbReference>
<accession>A0A3G3BVW6</accession>
<dbReference type="Proteomes" id="UP000275028">
    <property type="component" value="Segment"/>
</dbReference>
<feature type="domain" description="MCM C-terminal AAA(+) ATPase" evidence="3">
    <location>
        <begin position="608"/>
        <end position="760"/>
    </location>
</feature>
<dbReference type="Pfam" id="PF01896">
    <property type="entry name" value="DNA_primase_S"/>
    <property type="match status" value="1"/>
</dbReference>
<keyword evidence="2" id="KW-0067">ATP-binding</keyword>
<dbReference type="InterPro" id="IPR002755">
    <property type="entry name" value="DNA_primase_S"/>
</dbReference>
<evidence type="ECO:0000256" key="1">
    <source>
        <dbReference type="ARBA" id="ARBA00022741"/>
    </source>
</evidence>
<dbReference type="SUPFAM" id="SSF52540">
    <property type="entry name" value="P-loop containing nucleoside triphosphate hydrolases"/>
    <property type="match status" value="1"/>
</dbReference>
<evidence type="ECO:0000259" key="3">
    <source>
        <dbReference type="PROSITE" id="PS50051"/>
    </source>
</evidence>
<dbReference type="InterPro" id="IPR001208">
    <property type="entry name" value="MCM_dom"/>
</dbReference>
<dbReference type="Pfam" id="PF00493">
    <property type="entry name" value="MCM"/>
    <property type="match status" value="1"/>
</dbReference>